<name>A0ABQ3H1H0_9NEIS</name>
<sequence length="254" mass="26644">MRAPLLLAAVFVAGVAMADVVDTVPLRHKPAAEIVPALQQAFPDAGIQGFYDQLIVRAPDAATLAAIAALVDKLDTPTRRLTVTVEQRESGTEAGVDADAAVVISSRGSAAAVRLGATQSGGTRSAVQKVTTMDGGRAMISLGESRFMPVLSWSYRPGYRIATYGGQWQDAGSGFWVAPALQGGEVRLRLYPQSSRFNADGSIAYRGVYSEVAGALGEWLPVGETTRQASTSGIGASANATTRYTVWVRVDATP</sequence>
<feature type="chain" id="PRO_5046499759" description="NolW-like domain-containing protein" evidence="1">
    <location>
        <begin position="19"/>
        <end position="254"/>
    </location>
</feature>
<keyword evidence="1" id="KW-0732">Signal</keyword>
<protein>
    <recommendedName>
        <fullName evidence="4">NolW-like domain-containing protein</fullName>
    </recommendedName>
</protein>
<comment type="caution">
    <text evidence="2">The sequence shown here is derived from an EMBL/GenBank/DDBJ whole genome shotgun (WGS) entry which is preliminary data.</text>
</comment>
<evidence type="ECO:0000313" key="2">
    <source>
        <dbReference type="EMBL" id="GHD65675.1"/>
    </source>
</evidence>
<proteinExistence type="predicted"/>
<dbReference type="EMBL" id="BMYO01000007">
    <property type="protein sequence ID" value="GHD65675.1"/>
    <property type="molecule type" value="Genomic_DNA"/>
</dbReference>
<feature type="signal peptide" evidence="1">
    <location>
        <begin position="1"/>
        <end position="18"/>
    </location>
</feature>
<dbReference type="Proteomes" id="UP000604737">
    <property type="component" value="Unassembled WGS sequence"/>
</dbReference>
<organism evidence="2 3">
    <name type="scientific">Jeongeupia chitinilytica</name>
    <dbReference type="NCBI Taxonomy" id="1041641"/>
    <lineage>
        <taxon>Bacteria</taxon>
        <taxon>Pseudomonadati</taxon>
        <taxon>Pseudomonadota</taxon>
        <taxon>Betaproteobacteria</taxon>
        <taxon>Neisseriales</taxon>
        <taxon>Chitinibacteraceae</taxon>
        <taxon>Jeongeupia</taxon>
    </lineage>
</organism>
<dbReference type="RefSeq" id="WP_189461378.1">
    <property type="nucleotide sequence ID" value="NZ_BMYO01000007.1"/>
</dbReference>
<keyword evidence="3" id="KW-1185">Reference proteome</keyword>
<gene>
    <name evidence="2" type="ORF">GCM10007350_26500</name>
</gene>
<evidence type="ECO:0000256" key="1">
    <source>
        <dbReference type="SAM" id="SignalP"/>
    </source>
</evidence>
<evidence type="ECO:0008006" key="4">
    <source>
        <dbReference type="Google" id="ProtNLM"/>
    </source>
</evidence>
<evidence type="ECO:0000313" key="3">
    <source>
        <dbReference type="Proteomes" id="UP000604737"/>
    </source>
</evidence>
<accession>A0ABQ3H1H0</accession>
<reference evidence="3" key="1">
    <citation type="journal article" date="2019" name="Int. J. Syst. Evol. Microbiol.">
        <title>The Global Catalogue of Microorganisms (GCM) 10K type strain sequencing project: providing services to taxonomists for standard genome sequencing and annotation.</title>
        <authorList>
            <consortium name="The Broad Institute Genomics Platform"/>
            <consortium name="The Broad Institute Genome Sequencing Center for Infectious Disease"/>
            <person name="Wu L."/>
            <person name="Ma J."/>
        </authorList>
    </citation>
    <scope>NUCLEOTIDE SEQUENCE [LARGE SCALE GENOMIC DNA]</scope>
    <source>
        <strain evidence="3">KCTC 23701</strain>
    </source>
</reference>